<evidence type="ECO:0000256" key="5">
    <source>
        <dbReference type="ARBA" id="ARBA00022825"/>
    </source>
</evidence>
<dbReference type="InterPro" id="IPR029062">
    <property type="entry name" value="Class_I_gatase-like"/>
</dbReference>
<keyword evidence="4" id="KW-0378">Hydrolase</keyword>
<dbReference type="PANTHER" id="PTHR30237:SF2">
    <property type="entry name" value="MUREIN TETRAPEPTIDE CARBOXYPEPTIDASE"/>
    <property type="match status" value="1"/>
</dbReference>
<dbReference type="PANTHER" id="PTHR30237">
    <property type="entry name" value="MURAMOYLTETRAPEPTIDE CARBOXYPEPTIDASE"/>
    <property type="match status" value="1"/>
</dbReference>
<dbReference type="SUPFAM" id="SSF52317">
    <property type="entry name" value="Class I glutamine amidotransferase-like"/>
    <property type="match status" value="1"/>
</dbReference>
<gene>
    <name evidence="9" type="ORF">A5892_08960</name>
</gene>
<dbReference type="Gene3D" id="3.40.50.10740">
    <property type="entry name" value="Class I glutamine amidotransferase-like"/>
    <property type="match status" value="1"/>
</dbReference>
<dbReference type="RefSeq" id="WP_064122518.1">
    <property type="nucleotide sequence ID" value="NZ_CP015243.1"/>
</dbReference>
<dbReference type="GO" id="GO:0004180">
    <property type="term" value="F:carboxypeptidase activity"/>
    <property type="evidence" value="ECO:0007669"/>
    <property type="project" value="UniProtKB-KW"/>
</dbReference>
<proteinExistence type="inferred from homology"/>
<sequence length="311" mass="33565">MPSPLWRSQKRIALIAPAGAVDGAALDECLSRLDSLGIEALPSDNVSARHRYLAGHVDARLDDLYQAYGRPDVDAVWCLRGGYGCAQLLDRIDWSRIDAATRRPLIGYSDISALLVAFAARGLAAIHGPVACEVNKLELEDPELSARSPRWQAMTSIAAVIDESQGALAVTPWGNVSPASGRLLGGNLTVLASLCGTAAALRLEAPSLLLLEDVGEPLYRLERSFFQLLESLDKRWLNAVCLGEFQDCPVPGSASSIAEVFTEWLAPYDIALYTGLPIGHGERNLAWPFGAQGRIDGARLSFTRAPCRMIE</sequence>
<dbReference type="SUPFAM" id="SSF141986">
    <property type="entry name" value="LD-carboxypeptidase A C-terminal domain-like"/>
    <property type="match status" value="1"/>
</dbReference>
<reference evidence="9 10" key="1">
    <citation type="submission" date="2016-04" db="EMBL/GenBank/DDBJ databases">
        <title>Complete Genome Sequence of Halotalea alkalilenta IHB B 13600.</title>
        <authorList>
            <person name="Swarnkar M.K."/>
            <person name="Sharma A."/>
            <person name="Kaushal K."/>
            <person name="Soni R."/>
            <person name="Rana S."/>
            <person name="Singh A.K."/>
            <person name="Gulati A."/>
        </authorList>
    </citation>
    <scope>NUCLEOTIDE SEQUENCE [LARGE SCALE GENOMIC DNA]</scope>
    <source>
        <strain evidence="9 10">IHB B 13600</strain>
    </source>
</reference>
<keyword evidence="5" id="KW-0720">Serine protease</keyword>
<dbReference type="InterPro" id="IPR003507">
    <property type="entry name" value="S66_fam"/>
</dbReference>
<feature type="domain" description="LD-carboxypeptidase C-terminal" evidence="8">
    <location>
        <begin position="180"/>
        <end position="294"/>
    </location>
</feature>
<dbReference type="AlphaFoldDB" id="A0A172YE97"/>
<protein>
    <recommendedName>
        <fullName evidence="11">LD-carboxypeptidase</fullName>
    </recommendedName>
</protein>
<evidence type="ECO:0000313" key="9">
    <source>
        <dbReference type="EMBL" id="ANF57578.1"/>
    </source>
</evidence>
<evidence type="ECO:0000256" key="1">
    <source>
        <dbReference type="ARBA" id="ARBA00010233"/>
    </source>
</evidence>
<dbReference type="Gene3D" id="3.50.30.60">
    <property type="entry name" value="LD-carboxypeptidase A C-terminal domain-like"/>
    <property type="match status" value="1"/>
</dbReference>
<evidence type="ECO:0000256" key="4">
    <source>
        <dbReference type="ARBA" id="ARBA00022801"/>
    </source>
</evidence>
<dbReference type="GO" id="GO:0006508">
    <property type="term" value="P:proteolysis"/>
    <property type="evidence" value="ECO:0007669"/>
    <property type="project" value="UniProtKB-KW"/>
</dbReference>
<dbReference type="KEGG" id="haa:A5892_08960"/>
<organism evidence="9 10">
    <name type="scientific">Halotalea alkalilenta</name>
    <dbReference type="NCBI Taxonomy" id="376489"/>
    <lineage>
        <taxon>Bacteria</taxon>
        <taxon>Pseudomonadati</taxon>
        <taxon>Pseudomonadota</taxon>
        <taxon>Gammaproteobacteria</taxon>
        <taxon>Oceanospirillales</taxon>
        <taxon>Halomonadaceae</taxon>
        <taxon>Halotalea</taxon>
    </lineage>
</organism>
<feature type="active site" description="Nucleophile" evidence="6">
    <location>
        <position position="109"/>
    </location>
</feature>
<evidence type="ECO:0008006" key="11">
    <source>
        <dbReference type="Google" id="ProtNLM"/>
    </source>
</evidence>
<feature type="domain" description="LD-carboxypeptidase N-terminal" evidence="7">
    <location>
        <begin position="12"/>
        <end position="128"/>
    </location>
</feature>
<keyword evidence="10" id="KW-1185">Reference proteome</keyword>
<dbReference type="PIRSF" id="PIRSF028757">
    <property type="entry name" value="LD-carboxypeptidase"/>
    <property type="match status" value="1"/>
</dbReference>
<evidence type="ECO:0000313" key="10">
    <source>
        <dbReference type="Proteomes" id="UP000077875"/>
    </source>
</evidence>
<dbReference type="InterPro" id="IPR027478">
    <property type="entry name" value="LdcA_N"/>
</dbReference>
<dbReference type="Pfam" id="PF17676">
    <property type="entry name" value="Peptidase_S66C"/>
    <property type="match status" value="1"/>
</dbReference>
<comment type="similarity">
    <text evidence="1">Belongs to the peptidase S66 family.</text>
</comment>
<evidence type="ECO:0000256" key="3">
    <source>
        <dbReference type="ARBA" id="ARBA00022670"/>
    </source>
</evidence>
<feature type="active site" description="Charge relay system" evidence="6">
    <location>
        <position position="212"/>
    </location>
</feature>
<dbReference type="InterPro" id="IPR040921">
    <property type="entry name" value="Peptidase_S66C"/>
</dbReference>
<evidence type="ECO:0000256" key="2">
    <source>
        <dbReference type="ARBA" id="ARBA00022645"/>
    </source>
</evidence>
<dbReference type="GO" id="GO:0008236">
    <property type="term" value="F:serine-type peptidase activity"/>
    <property type="evidence" value="ECO:0007669"/>
    <property type="project" value="UniProtKB-KW"/>
</dbReference>
<dbReference type="EMBL" id="CP015243">
    <property type="protein sequence ID" value="ANF57578.1"/>
    <property type="molecule type" value="Genomic_DNA"/>
</dbReference>
<dbReference type="STRING" id="376489.A5892_08960"/>
<keyword evidence="3" id="KW-0645">Protease</keyword>
<dbReference type="Pfam" id="PF02016">
    <property type="entry name" value="Peptidase_S66"/>
    <property type="match status" value="1"/>
</dbReference>
<dbReference type="InterPro" id="IPR027461">
    <property type="entry name" value="Carboxypeptidase_A_C_sf"/>
</dbReference>
<evidence type="ECO:0000259" key="8">
    <source>
        <dbReference type="Pfam" id="PF17676"/>
    </source>
</evidence>
<evidence type="ECO:0000256" key="6">
    <source>
        <dbReference type="PIRSR" id="PIRSR028757-1"/>
    </source>
</evidence>
<dbReference type="Proteomes" id="UP000077875">
    <property type="component" value="Chromosome"/>
</dbReference>
<dbReference type="CDD" id="cd07025">
    <property type="entry name" value="Peptidase_S66"/>
    <property type="match status" value="1"/>
</dbReference>
<accession>A0A172YE97</accession>
<dbReference type="InterPro" id="IPR040449">
    <property type="entry name" value="Peptidase_S66_N"/>
</dbReference>
<evidence type="ECO:0000259" key="7">
    <source>
        <dbReference type="Pfam" id="PF02016"/>
    </source>
</evidence>
<name>A0A172YE97_9GAMM</name>
<keyword evidence="2" id="KW-0121">Carboxypeptidase</keyword>
<feature type="active site" description="Charge relay system" evidence="6">
    <location>
        <position position="280"/>
    </location>
</feature>